<accession>A0A6I4VW94</accession>
<proteinExistence type="predicted"/>
<comment type="caution">
    <text evidence="1">The sequence shown here is derived from an EMBL/GenBank/DDBJ whole genome shotgun (WGS) entry which is preliminary data.</text>
</comment>
<dbReference type="InterPro" id="IPR013785">
    <property type="entry name" value="Aldolase_TIM"/>
</dbReference>
<evidence type="ECO:0008006" key="3">
    <source>
        <dbReference type="Google" id="ProtNLM"/>
    </source>
</evidence>
<dbReference type="Proteomes" id="UP000430692">
    <property type="component" value="Unassembled WGS sequence"/>
</dbReference>
<sequence length="60" mass="6754">MLFPIQNTLTRDIQDAASKQNNPQYLSLWAGQGVGSLDEDQSASDIMKEIINDIQQDFLQ</sequence>
<keyword evidence="2" id="KW-1185">Reference proteome</keyword>
<dbReference type="Gene3D" id="3.20.20.70">
    <property type="entry name" value="Aldolase class I"/>
    <property type="match status" value="1"/>
</dbReference>
<organism evidence="1 2">
    <name type="scientific">Shimazuella alba</name>
    <dbReference type="NCBI Taxonomy" id="2690964"/>
    <lineage>
        <taxon>Bacteria</taxon>
        <taxon>Bacillati</taxon>
        <taxon>Bacillota</taxon>
        <taxon>Bacilli</taxon>
        <taxon>Bacillales</taxon>
        <taxon>Thermoactinomycetaceae</taxon>
        <taxon>Shimazuella</taxon>
    </lineage>
</organism>
<evidence type="ECO:0000313" key="1">
    <source>
        <dbReference type="EMBL" id="MXQ54140.1"/>
    </source>
</evidence>
<dbReference type="AlphaFoldDB" id="A0A6I4VW94"/>
<name>A0A6I4VW94_9BACL</name>
<dbReference type="EMBL" id="WUUL01000006">
    <property type="protein sequence ID" value="MXQ54140.1"/>
    <property type="molecule type" value="Genomic_DNA"/>
</dbReference>
<protein>
    <recommendedName>
        <fullName evidence="3">Nitronate monooxygenase</fullName>
    </recommendedName>
</protein>
<evidence type="ECO:0000313" key="2">
    <source>
        <dbReference type="Proteomes" id="UP000430692"/>
    </source>
</evidence>
<reference evidence="1 2" key="1">
    <citation type="submission" date="2019-12" db="EMBL/GenBank/DDBJ databases">
        <title>Whole-genome analyses of novel actinobacteria.</title>
        <authorList>
            <person name="Sahin N."/>
            <person name="Saygin H."/>
        </authorList>
    </citation>
    <scope>NUCLEOTIDE SEQUENCE [LARGE SCALE GENOMIC DNA]</scope>
    <source>
        <strain evidence="1 2">KC615</strain>
    </source>
</reference>
<dbReference type="RefSeq" id="WP_160801498.1">
    <property type="nucleotide sequence ID" value="NZ_WUUL01000006.1"/>
</dbReference>
<dbReference type="Pfam" id="PF03060">
    <property type="entry name" value="NMO"/>
    <property type="match status" value="1"/>
</dbReference>
<gene>
    <name evidence="1" type="ORF">GSM42_10520</name>
</gene>